<sequence length="334" mass="37369">MVHGENQNDVSYYGILKDIIELCYTEGNKVVLFGSSQAIQVYYLEGINDPTWSTSIEIKPRNLYEMPMDEGEPYQEEHMQCPNTNTSLDDNYEDEINWSRNVEHNSQNMDVVIAKRGKDKVQEGDSSRAGQVAQTLVATQQLIAEDLPLNPTLDSECPEIEGSVPIAKYKYEQVKKIGIEPSPIECFKIFHMLKTKDGGKEWASEHVEALHAKLEAKKASAQDQGFEIDELNIYREVVGKASHGRVLGMGSGIKANDVYGCCEGSCKRLKATQEEVKQMREFMKVIMSESNIQLASTTVDVLPDNDSVKVGCKVACVVDFAWVFTLHGYTVVLP</sequence>
<evidence type="ECO:0000313" key="1">
    <source>
        <dbReference type="EMBL" id="KAH7529533.1"/>
    </source>
</evidence>
<protein>
    <submittedName>
        <fullName evidence="1">Uncharacterized protein</fullName>
    </submittedName>
</protein>
<comment type="caution">
    <text evidence="1">The sequence shown here is derived from an EMBL/GenBank/DDBJ whole genome shotgun (WGS) entry which is preliminary data.</text>
</comment>
<dbReference type="Pfam" id="PF03004">
    <property type="entry name" value="Transposase_24"/>
    <property type="match status" value="1"/>
</dbReference>
<dbReference type="InterPro" id="IPR004252">
    <property type="entry name" value="Probable_transposase_24"/>
</dbReference>
<accession>A0ABQ8H045</accession>
<dbReference type="EMBL" id="JAFEMO010000059">
    <property type="protein sequence ID" value="KAH7529533.1"/>
    <property type="molecule type" value="Genomic_DNA"/>
</dbReference>
<keyword evidence="2" id="KW-1185">Reference proteome</keyword>
<organism evidence="1 2">
    <name type="scientific">Xanthoceras sorbifolium</name>
    <dbReference type="NCBI Taxonomy" id="99658"/>
    <lineage>
        <taxon>Eukaryota</taxon>
        <taxon>Viridiplantae</taxon>
        <taxon>Streptophyta</taxon>
        <taxon>Embryophyta</taxon>
        <taxon>Tracheophyta</taxon>
        <taxon>Spermatophyta</taxon>
        <taxon>Magnoliopsida</taxon>
        <taxon>eudicotyledons</taxon>
        <taxon>Gunneridae</taxon>
        <taxon>Pentapetalae</taxon>
        <taxon>rosids</taxon>
        <taxon>malvids</taxon>
        <taxon>Sapindales</taxon>
        <taxon>Sapindaceae</taxon>
        <taxon>Xanthoceroideae</taxon>
        <taxon>Xanthoceras</taxon>
    </lineage>
</organism>
<gene>
    <name evidence="1" type="ORF">JRO89_XSUnG0034300</name>
</gene>
<proteinExistence type="predicted"/>
<dbReference type="Proteomes" id="UP000827721">
    <property type="component" value="Unassembled WGS sequence"/>
</dbReference>
<evidence type="ECO:0000313" key="2">
    <source>
        <dbReference type="Proteomes" id="UP000827721"/>
    </source>
</evidence>
<name>A0ABQ8H045_9ROSI</name>
<reference evidence="1 2" key="1">
    <citation type="submission" date="2021-02" db="EMBL/GenBank/DDBJ databases">
        <title>Plant Genome Project.</title>
        <authorList>
            <person name="Zhang R.-G."/>
        </authorList>
    </citation>
    <scope>NUCLEOTIDE SEQUENCE [LARGE SCALE GENOMIC DNA]</scope>
    <source>
        <tissue evidence="1">Leaves</tissue>
    </source>
</reference>